<evidence type="ECO:0000256" key="11">
    <source>
        <dbReference type="ARBA" id="ARBA00023160"/>
    </source>
</evidence>
<keyword evidence="13" id="KW-0256">Endoplasmic reticulum</keyword>
<evidence type="ECO:0000256" key="10">
    <source>
        <dbReference type="ARBA" id="ARBA00023136"/>
    </source>
</evidence>
<keyword evidence="10 13" id="KW-0472">Membrane</keyword>
<evidence type="ECO:0000313" key="14">
    <source>
        <dbReference type="EMBL" id="KAK9806865.1"/>
    </source>
</evidence>
<keyword evidence="15" id="KW-1185">Reference proteome</keyword>
<evidence type="ECO:0000256" key="9">
    <source>
        <dbReference type="ARBA" id="ARBA00023098"/>
    </source>
</evidence>
<evidence type="ECO:0000256" key="7">
    <source>
        <dbReference type="ARBA" id="ARBA00022832"/>
    </source>
</evidence>
<keyword evidence="7 13" id="KW-0276">Fatty acid metabolism</keyword>
<dbReference type="InterPro" id="IPR007482">
    <property type="entry name" value="Tyr_Pase-like_PTPLA"/>
</dbReference>
<comment type="similarity">
    <text evidence="3 13">Belongs to the very long-chain fatty acids dehydratase HACD family.</text>
</comment>
<evidence type="ECO:0000256" key="13">
    <source>
        <dbReference type="RuleBase" id="RU363109"/>
    </source>
</evidence>
<evidence type="ECO:0000256" key="4">
    <source>
        <dbReference type="ARBA" id="ARBA00013122"/>
    </source>
</evidence>
<keyword evidence="6 13" id="KW-0812">Transmembrane</keyword>
<sequence>MGSLPKTYLAAYNLAQSAGWAWALVNITLHGIRHGQLAGVYGVAGSTVSFFQALSFLEVVHAAVGLVRGSPLTALMQWAGRSHILFALLHCIPELQETVAATAMLRAWAISEVIRYPWYAAQVLGRCPDWLTSLRYTAFIALYPIGVIGEIIIMYSSIQIVKRRHLHSVAMPNALNFAFDYHLFLEGLLLVYPFLWYQLYSFLLTQRKRKLGAEPAGPASVEQAGKTD</sequence>
<keyword evidence="11 13" id="KW-0275">Fatty acid biosynthesis</keyword>
<dbReference type="GO" id="GO:0102158">
    <property type="term" value="F:very-long-chain (3R)-3-hydroxyacyl-CoA dehydratase activity"/>
    <property type="evidence" value="ECO:0007669"/>
    <property type="project" value="UniProtKB-EC"/>
</dbReference>
<protein>
    <recommendedName>
        <fullName evidence="4 13">Very-long-chain (3R)-3-hydroxyacyl-CoA dehydratase</fullName>
        <ecNumber evidence="4 13">4.2.1.134</ecNumber>
    </recommendedName>
</protein>
<comment type="subcellular location">
    <subcellularLocation>
        <location evidence="13">Endoplasmic reticulum membrane</location>
        <topology evidence="13">Multi-pass membrane protein</topology>
    </subcellularLocation>
    <subcellularLocation>
        <location evidence="1">Membrane</location>
        <topology evidence="1">Multi-pass membrane protein</topology>
    </subcellularLocation>
</comment>
<name>A0AAW1PAS7_9CHLO</name>
<evidence type="ECO:0000256" key="5">
    <source>
        <dbReference type="ARBA" id="ARBA00022516"/>
    </source>
</evidence>
<evidence type="ECO:0000256" key="6">
    <source>
        <dbReference type="ARBA" id="ARBA00022692"/>
    </source>
</evidence>
<dbReference type="GO" id="GO:0005789">
    <property type="term" value="C:endoplasmic reticulum membrane"/>
    <property type="evidence" value="ECO:0007669"/>
    <property type="project" value="UniProtKB-SubCell"/>
</dbReference>
<keyword evidence="5 13" id="KW-0444">Lipid biosynthesis</keyword>
<dbReference type="PANTHER" id="PTHR11035">
    <property type="entry name" value="VERY-LONG-CHAIN (3R)-3-HYDROXYACYL-COA DEHYDRATASE"/>
    <property type="match status" value="1"/>
</dbReference>
<evidence type="ECO:0000256" key="3">
    <source>
        <dbReference type="ARBA" id="ARBA00007811"/>
    </source>
</evidence>
<evidence type="ECO:0000256" key="2">
    <source>
        <dbReference type="ARBA" id="ARBA00005194"/>
    </source>
</evidence>
<evidence type="ECO:0000256" key="12">
    <source>
        <dbReference type="ARBA" id="ARBA00023239"/>
    </source>
</evidence>
<dbReference type="GO" id="GO:0042761">
    <property type="term" value="P:very long-chain fatty acid biosynthetic process"/>
    <property type="evidence" value="ECO:0007669"/>
    <property type="project" value="TreeGrafter"/>
</dbReference>
<dbReference type="Pfam" id="PF04387">
    <property type="entry name" value="PTPLA"/>
    <property type="match status" value="1"/>
</dbReference>
<dbReference type="GO" id="GO:0030497">
    <property type="term" value="P:fatty acid elongation"/>
    <property type="evidence" value="ECO:0007669"/>
    <property type="project" value="TreeGrafter"/>
</dbReference>
<organism evidence="14 15">
    <name type="scientific">[Myrmecia] bisecta</name>
    <dbReference type="NCBI Taxonomy" id="41462"/>
    <lineage>
        <taxon>Eukaryota</taxon>
        <taxon>Viridiplantae</taxon>
        <taxon>Chlorophyta</taxon>
        <taxon>core chlorophytes</taxon>
        <taxon>Trebouxiophyceae</taxon>
        <taxon>Trebouxiales</taxon>
        <taxon>Trebouxiaceae</taxon>
        <taxon>Myrmecia</taxon>
    </lineage>
</organism>
<comment type="pathway">
    <text evidence="2 13">Lipid metabolism; fatty acid biosynthesis.</text>
</comment>
<feature type="transmembrane region" description="Helical" evidence="13">
    <location>
        <begin position="181"/>
        <end position="200"/>
    </location>
</feature>
<reference evidence="14 15" key="1">
    <citation type="journal article" date="2024" name="Nat. Commun.">
        <title>Phylogenomics reveals the evolutionary origins of lichenization in chlorophyte algae.</title>
        <authorList>
            <person name="Puginier C."/>
            <person name="Libourel C."/>
            <person name="Otte J."/>
            <person name="Skaloud P."/>
            <person name="Haon M."/>
            <person name="Grisel S."/>
            <person name="Petersen M."/>
            <person name="Berrin J.G."/>
            <person name="Delaux P.M."/>
            <person name="Dal Grande F."/>
            <person name="Keller J."/>
        </authorList>
    </citation>
    <scope>NUCLEOTIDE SEQUENCE [LARGE SCALE GENOMIC DNA]</scope>
    <source>
        <strain evidence="14 15">SAG 2043</strain>
    </source>
</reference>
<keyword evidence="9 13" id="KW-0443">Lipid metabolism</keyword>
<dbReference type="GO" id="GO:0030148">
    <property type="term" value="P:sphingolipid biosynthetic process"/>
    <property type="evidence" value="ECO:0007669"/>
    <property type="project" value="TreeGrafter"/>
</dbReference>
<dbReference type="EMBL" id="JALJOR010000013">
    <property type="protein sequence ID" value="KAK9806865.1"/>
    <property type="molecule type" value="Genomic_DNA"/>
</dbReference>
<keyword evidence="12 13" id="KW-0456">Lyase</keyword>
<evidence type="ECO:0000256" key="8">
    <source>
        <dbReference type="ARBA" id="ARBA00022989"/>
    </source>
</evidence>
<keyword evidence="8 13" id="KW-1133">Transmembrane helix</keyword>
<proteinExistence type="inferred from homology"/>
<comment type="function">
    <text evidence="13">Catalyzes the third of the four reactions of the long-chain fatty acids elongation cycle. This endoplasmic reticulum-bound enzymatic process, allows the addition of two carbons to the chain of long- and very long-chain fatty acids/VLCFAs per cycle. This enzyme catalyzes the dehydration of the 3-hydroxyacyl-CoA intermediate into trans-2,3-enoyl-CoA, within each cycle of fatty acid elongation. Thereby, it participates to the production of VLCFAs of different chain lengths that are involved in multiple biological processes as precursors of membrane lipids and lipid mediators.</text>
</comment>
<dbReference type="Proteomes" id="UP001489004">
    <property type="component" value="Unassembled WGS sequence"/>
</dbReference>
<accession>A0AAW1PAS7</accession>
<dbReference type="PANTHER" id="PTHR11035:SF35">
    <property type="entry name" value="VERY-LONG-CHAIN (3R)-3-HYDROXYACYL-COA DEHYDRATASE"/>
    <property type="match status" value="1"/>
</dbReference>
<comment type="catalytic activity">
    <reaction evidence="13">
        <text>a very-long-chain (3R)-3-hydroxyacyl-CoA = a very-long-chain (2E)-enoyl-CoA + H2O</text>
        <dbReference type="Rhea" id="RHEA:45812"/>
        <dbReference type="ChEBI" id="CHEBI:15377"/>
        <dbReference type="ChEBI" id="CHEBI:83728"/>
        <dbReference type="ChEBI" id="CHEBI:85440"/>
        <dbReference type="EC" id="4.2.1.134"/>
    </reaction>
</comment>
<comment type="caution">
    <text evidence="13">Lacks conserved residue(s) required for the propagation of feature annotation.</text>
</comment>
<dbReference type="EC" id="4.2.1.134" evidence="4 13"/>
<feature type="transmembrane region" description="Helical" evidence="13">
    <location>
        <begin position="136"/>
        <end position="161"/>
    </location>
</feature>
<evidence type="ECO:0000256" key="1">
    <source>
        <dbReference type="ARBA" id="ARBA00004141"/>
    </source>
</evidence>
<dbReference type="AlphaFoldDB" id="A0AAW1PAS7"/>
<evidence type="ECO:0000313" key="15">
    <source>
        <dbReference type="Proteomes" id="UP001489004"/>
    </source>
</evidence>
<comment type="caution">
    <text evidence="14">The sequence shown here is derived from an EMBL/GenBank/DDBJ whole genome shotgun (WGS) entry which is preliminary data.</text>
</comment>
<gene>
    <name evidence="14" type="ORF">WJX72_005499</name>
</gene>